<feature type="region of interest" description="Disordered" evidence="6">
    <location>
        <begin position="463"/>
        <end position="491"/>
    </location>
</feature>
<evidence type="ECO:0000256" key="5">
    <source>
        <dbReference type="ARBA" id="ARBA00023170"/>
    </source>
</evidence>
<evidence type="ECO:0000313" key="10">
    <source>
        <dbReference type="EMBL" id="CAH1245326.1"/>
    </source>
</evidence>
<keyword evidence="7" id="KW-1133">Transmembrane helix</keyword>
<dbReference type="OrthoDB" id="660555at2759"/>
<feature type="compositionally biased region" description="Polar residues" evidence="6">
    <location>
        <begin position="529"/>
        <end position="540"/>
    </location>
</feature>
<keyword evidence="4" id="KW-0677">Repeat</keyword>
<sequence>MAHSGLLGLAVLLLWSGVCCAVSYPNLKCCCKTYMHNGSITDNTTQLTCYPGCSFRSIPKPLPPSLAKFMLWHQNIAELTTGDFPPLESLTMLAIKWSQVVSIQPGSFQNLSSLSKLQIFGNKISRLEAETFKGLAKLQILDLDDNRIRYVDDAAFAGLAGLRKLSLSKNCLSSIPRGTSQSPRQSLELTMTWNPITSFTGVEELKHILRLVLAQNGIPCDCKLREMKEWMYINKHLQWTIACVDPVTGLYKRIRWLSMNDLKCAYDVTLSGHSGAGNVSFTCQTDCHEGLDLTFSWIAPNGDRCSSSHEYSRTYTDVRESSCKGSVVTRHETRRTCYSVLDIPALGYGMDGTYTCLVTSRHSKDASAFAVLTAAAFPSERQTATHGASTITYTNVSQPLTTSRYATNKSVETESAARPGPKWSAIDLILVGVTSFVGCSVIVGVIAACVGKCKGARQQHSADRQRNAAAENTDQFSGTNSARGVTGENSDQFSDTDGAIGCICENNDQFADIEGDEESLYENDDQFSHTKGGQNENDNQLSDDDDMSKHSPRTIPHKQTREKPGATYFLAKAEKAVQLRNRGIMARAKSNRRKIRGKVLTVLAEVHAQAQASGHYDNKNATSSSNAGASDSGHYDNERPMPDPVTTASEAPKRSDDGSDSDQDYMTLPNQSPEDTGVGEQSKQHESKHGDRNTSNASTSASADCASDNDYVTFPGEENADKQQRGAEKKEGQTTDIASFYAENDSDHIYMTLPQTDYQNGQMSDLDTVVSNAEDNSDHTYVTLPQTECQNGQLSDLDTVVSNADDNSDHTYVTLPQTECQNGQLSDLDTVVSNAEENSDHTYVTLPQTECQNGQLSDLDTVVSNADDDSDHTYVTLPQTDYQNGQLSDLDTVVSNADDDSNHTYVTFPETERQNGQVSDLDTVVSNAEDNYDHTYVTLPQTECQNGQVSDLDTVVSNAEDNSDHTYVIFPETECQNGQVSDLDTAVSNAEDNSDHTYVAFPETERQNGQMSDLDTVVSSAEENSDHTYVTFPKTERQNGQLSDLDTAVSNAEDNSDHTSDTAVSNAEDNSDHTYVTFPKTECQNGQVSDLDTAVSNADDNSDHIYVTFPKTERQNGQVSDLDTVVSNVEDISDHTYVTLPQTDYQNGQLSNLDTVVLCQTQRTTLIIPM</sequence>
<feature type="domain" description="Ig-like" evidence="9">
    <location>
        <begin position="246"/>
        <end position="367"/>
    </location>
</feature>
<accession>A0A8J9Z153</accession>
<dbReference type="Gene3D" id="3.80.10.10">
    <property type="entry name" value="Ribonuclease Inhibitor"/>
    <property type="match status" value="1"/>
</dbReference>
<keyword evidence="11" id="KW-1185">Reference proteome</keyword>
<dbReference type="Proteomes" id="UP000838412">
    <property type="component" value="Chromosome 14"/>
</dbReference>
<feature type="compositionally biased region" description="Polar residues" evidence="6">
    <location>
        <begin position="470"/>
        <end position="491"/>
    </location>
</feature>
<feature type="signal peptide" evidence="8">
    <location>
        <begin position="1"/>
        <end position="21"/>
    </location>
</feature>
<feature type="compositionally biased region" description="Basic and acidic residues" evidence="6">
    <location>
        <begin position="682"/>
        <end position="692"/>
    </location>
</feature>
<evidence type="ECO:0000256" key="8">
    <source>
        <dbReference type="SAM" id="SignalP"/>
    </source>
</evidence>
<gene>
    <name evidence="10" type="primary">SLIT3</name>
    <name evidence="10" type="ORF">BLAG_LOCUS7693</name>
</gene>
<dbReference type="PANTHER" id="PTHR45930">
    <property type="entry name" value="G-PROTEIN COUPLED RECEPTOR 124-LIKE PROTEIN"/>
    <property type="match status" value="1"/>
</dbReference>
<keyword evidence="7" id="KW-0812">Transmembrane</keyword>
<evidence type="ECO:0000259" key="9">
    <source>
        <dbReference type="PROSITE" id="PS50835"/>
    </source>
</evidence>
<dbReference type="PROSITE" id="PS51450">
    <property type="entry name" value="LRR"/>
    <property type="match status" value="1"/>
</dbReference>
<evidence type="ECO:0000256" key="1">
    <source>
        <dbReference type="ARBA" id="ARBA00007343"/>
    </source>
</evidence>
<evidence type="ECO:0000256" key="7">
    <source>
        <dbReference type="SAM" id="Phobius"/>
    </source>
</evidence>
<dbReference type="AlphaFoldDB" id="A0A8J9Z153"/>
<keyword evidence="2" id="KW-0433">Leucine-rich repeat</keyword>
<feature type="region of interest" description="Disordered" evidence="6">
    <location>
        <begin position="524"/>
        <end position="567"/>
    </location>
</feature>
<evidence type="ECO:0000313" key="11">
    <source>
        <dbReference type="Proteomes" id="UP000838412"/>
    </source>
</evidence>
<protein>
    <submittedName>
        <fullName evidence="10">SLIT3 protein</fullName>
    </submittedName>
</protein>
<dbReference type="InterPro" id="IPR003591">
    <property type="entry name" value="Leu-rich_rpt_typical-subtyp"/>
</dbReference>
<dbReference type="SMART" id="SM00369">
    <property type="entry name" value="LRR_TYP"/>
    <property type="match status" value="4"/>
</dbReference>
<keyword evidence="5" id="KW-0675">Receptor</keyword>
<dbReference type="GO" id="GO:0005886">
    <property type="term" value="C:plasma membrane"/>
    <property type="evidence" value="ECO:0007669"/>
    <property type="project" value="TreeGrafter"/>
</dbReference>
<dbReference type="InterPro" id="IPR032675">
    <property type="entry name" value="LRR_dom_sf"/>
</dbReference>
<feature type="chain" id="PRO_5035462690" evidence="8">
    <location>
        <begin position="22"/>
        <end position="1170"/>
    </location>
</feature>
<feature type="compositionally biased region" description="Low complexity" evidence="6">
    <location>
        <begin position="693"/>
        <end position="710"/>
    </location>
</feature>
<feature type="region of interest" description="Disordered" evidence="6">
    <location>
        <begin position="1050"/>
        <end position="1072"/>
    </location>
</feature>
<dbReference type="PANTHER" id="PTHR45930:SF4">
    <property type="entry name" value="ADHESION G PROTEIN-COUPLED RECEPTOR A3"/>
    <property type="match status" value="1"/>
</dbReference>
<dbReference type="InterPro" id="IPR001611">
    <property type="entry name" value="Leu-rich_rpt"/>
</dbReference>
<dbReference type="Pfam" id="PF13855">
    <property type="entry name" value="LRR_8"/>
    <property type="match status" value="1"/>
</dbReference>
<proteinExistence type="inferred from homology"/>
<dbReference type="InterPro" id="IPR051963">
    <property type="entry name" value="Adhesion_GPCR_A"/>
</dbReference>
<feature type="transmembrane region" description="Helical" evidence="7">
    <location>
        <begin position="428"/>
        <end position="450"/>
    </location>
</feature>
<feature type="compositionally biased region" description="Basic and acidic residues" evidence="6">
    <location>
        <begin position="719"/>
        <end position="733"/>
    </location>
</feature>
<reference evidence="10" key="1">
    <citation type="submission" date="2022-01" db="EMBL/GenBank/DDBJ databases">
        <authorList>
            <person name="Braso-Vives M."/>
        </authorList>
    </citation>
    <scope>NUCLEOTIDE SEQUENCE</scope>
</reference>
<dbReference type="GO" id="GO:0007166">
    <property type="term" value="P:cell surface receptor signaling pathway"/>
    <property type="evidence" value="ECO:0007669"/>
    <property type="project" value="TreeGrafter"/>
</dbReference>
<evidence type="ECO:0000256" key="4">
    <source>
        <dbReference type="ARBA" id="ARBA00022737"/>
    </source>
</evidence>
<organism evidence="10 11">
    <name type="scientific">Branchiostoma lanceolatum</name>
    <name type="common">Common lancelet</name>
    <name type="synonym">Amphioxus lanceolatum</name>
    <dbReference type="NCBI Taxonomy" id="7740"/>
    <lineage>
        <taxon>Eukaryota</taxon>
        <taxon>Metazoa</taxon>
        <taxon>Chordata</taxon>
        <taxon>Cephalochordata</taxon>
        <taxon>Leptocardii</taxon>
        <taxon>Amphioxiformes</taxon>
        <taxon>Branchiostomatidae</taxon>
        <taxon>Branchiostoma</taxon>
    </lineage>
</organism>
<evidence type="ECO:0000256" key="2">
    <source>
        <dbReference type="ARBA" id="ARBA00022614"/>
    </source>
</evidence>
<dbReference type="PROSITE" id="PS50835">
    <property type="entry name" value="IG_LIKE"/>
    <property type="match status" value="1"/>
</dbReference>
<evidence type="ECO:0000256" key="6">
    <source>
        <dbReference type="SAM" id="MobiDB-lite"/>
    </source>
</evidence>
<evidence type="ECO:0000256" key="3">
    <source>
        <dbReference type="ARBA" id="ARBA00022729"/>
    </source>
</evidence>
<dbReference type="SUPFAM" id="SSF52058">
    <property type="entry name" value="L domain-like"/>
    <property type="match status" value="1"/>
</dbReference>
<keyword evidence="7" id="KW-0472">Membrane</keyword>
<feature type="compositionally biased region" description="Polar residues" evidence="6">
    <location>
        <begin position="619"/>
        <end position="629"/>
    </location>
</feature>
<name>A0A8J9Z153_BRALA</name>
<feature type="region of interest" description="Disordered" evidence="6">
    <location>
        <begin position="610"/>
        <end position="734"/>
    </location>
</feature>
<comment type="similarity">
    <text evidence="1">Belongs to the G-protein coupled receptor 2 family. Adhesion G-protein coupled receptor (ADGR) subfamily.</text>
</comment>
<keyword evidence="3 8" id="KW-0732">Signal</keyword>
<dbReference type="EMBL" id="OV696699">
    <property type="protein sequence ID" value="CAH1245326.1"/>
    <property type="molecule type" value="Genomic_DNA"/>
</dbReference>
<dbReference type="InterPro" id="IPR007110">
    <property type="entry name" value="Ig-like_dom"/>
</dbReference>